<keyword evidence="1" id="KW-0472">Membrane</keyword>
<dbReference type="RefSeq" id="WP_083406216.1">
    <property type="nucleotide sequence ID" value="NZ_LT629971.1"/>
</dbReference>
<name>A0A1H6J1H6_MYCRU</name>
<dbReference type="Proteomes" id="UP000182915">
    <property type="component" value="Chromosome I"/>
</dbReference>
<protein>
    <recommendedName>
        <fullName evidence="4">Aminopeptidase</fullName>
    </recommendedName>
</protein>
<evidence type="ECO:0000256" key="1">
    <source>
        <dbReference type="SAM" id="Phobius"/>
    </source>
</evidence>
<proteinExistence type="predicted"/>
<evidence type="ECO:0008006" key="4">
    <source>
        <dbReference type="Google" id="ProtNLM"/>
    </source>
</evidence>
<evidence type="ECO:0000313" key="2">
    <source>
        <dbReference type="EMBL" id="SEH52688.1"/>
    </source>
</evidence>
<reference evidence="3" key="1">
    <citation type="submission" date="2016-10" db="EMBL/GenBank/DDBJ databases">
        <authorList>
            <person name="Varghese N."/>
            <person name="Submissions S."/>
        </authorList>
    </citation>
    <scope>NUCLEOTIDE SEQUENCE [LARGE SCALE GENOMIC DNA]</scope>
    <source>
        <strain evidence="3">DSM 45405</strain>
    </source>
</reference>
<organism evidence="2 3">
    <name type="scientific">Mycolicibacterium rutilum</name>
    <name type="common">Mycobacterium rutilum</name>
    <dbReference type="NCBI Taxonomy" id="370526"/>
    <lineage>
        <taxon>Bacteria</taxon>
        <taxon>Bacillati</taxon>
        <taxon>Actinomycetota</taxon>
        <taxon>Actinomycetes</taxon>
        <taxon>Mycobacteriales</taxon>
        <taxon>Mycobacteriaceae</taxon>
        <taxon>Mycolicibacterium</taxon>
    </lineage>
</organism>
<dbReference type="OrthoDB" id="4752181at2"/>
<keyword evidence="1" id="KW-0812">Transmembrane</keyword>
<keyword evidence="3" id="KW-1185">Reference proteome</keyword>
<keyword evidence="1" id="KW-1133">Transmembrane helix</keyword>
<evidence type="ECO:0000313" key="3">
    <source>
        <dbReference type="Proteomes" id="UP000182915"/>
    </source>
</evidence>
<feature type="transmembrane region" description="Helical" evidence="1">
    <location>
        <begin position="86"/>
        <end position="106"/>
    </location>
</feature>
<sequence>MNLRRLVLLAGAIVLLVGVIGLLMPVSIPGPDNQKIGCGNAVAADDSAASQADSSNPVNLPILNEVVPHTDYVAQCQAAVSDRRTWTIPVAIVGVVLLAGSFLVGGRTARTG</sequence>
<dbReference type="AlphaFoldDB" id="A0A1H6J1H6"/>
<gene>
    <name evidence="2" type="ORF">SAMN04489835_0974</name>
</gene>
<accession>A0A1H6J1H6</accession>
<dbReference type="EMBL" id="LT629971">
    <property type="protein sequence ID" value="SEH52688.1"/>
    <property type="molecule type" value="Genomic_DNA"/>
</dbReference>